<organism evidence="2 3">
    <name type="scientific">Phytophthora lilii</name>
    <dbReference type="NCBI Taxonomy" id="2077276"/>
    <lineage>
        <taxon>Eukaryota</taxon>
        <taxon>Sar</taxon>
        <taxon>Stramenopiles</taxon>
        <taxon>Oomycota</taxon>
        <taxon>Peronosporomycetes</taxon>
        <taxon>Peronosporales</taxon>
        <taxon>Peronosporaceae</taxon>
        <taxon>Phytophthora</taxon>
    </lineage>
</organism>
<reference evidence="2" key="1">
    <citation type="submission" date="2023-04" db="EMBL/GenBank/DDBJ databases">
        <title>Phytophthora lilii NBRC 32176.</title>
        <authorList>
            <person name="Ichikawa N."/>
            <person name="Sato H."/>
            <person name="Tonouchi N."/>
        </authorList>
    </citation>
    <scope>NUCLEOTIDE SEQUENCE</scope>
    <source>
        <strain evidence="2">NBRC 32176</strain>
    </source>
</reference>
<sequence>MSRVHVALAVAEKELSRFQQKRRDGSEMPPTTPRKYVGWIPFDYLVGQLKHDVGRYWQLKIGKYELYDSLGNVLNDGKPLEFSNFEPSVLTLKRRDRATSIPANSLAASINSSDPFWIHDQLFDLFVFNALQNRQSNTLRITSYQFKQLLQKATAKAAYQQKKKLLFDKRVTLAFRGAHSNASSGGDVVAGANFDEFLDALVDVACFMFSKESSRELALEKLASEYIIPYHEIEQYAPTSDTLSWAQIDDLAEREKLKWVKQRFTRTIGDLATSYSANVGLAHRRSVLGYHEFFRFVRDIIPTTLPISSTEICKVFVRCCRKEHVYDRNLMSRNTESNVQGPEYSPAKEGWPAISVHGSLGTMMLEITCSKMINVICYIALLAVPRLVKAKEKIPANCDNIVLRSKLGVQSIKALLHHMSNNLGAKGGTLVKKNVEFNRARVHFLLEFNKMHREDALTDYQSGCAPLLKTPKTSRKQPEEAYQVQSPSTNQEQESPKQDDIDFDSEFRWNLDSADLGNAESSAYDSESSASSPVRKNSIRQVDPQVLVEQKRRELGQLNSLSNEADEIYAFLAGELQRHTLSKRQDGPDTVPHMLDVWVSAGEKYSEVINHVETSSQLRAKFLARFGRSLYIFATQVLKSTTTVYSYEELFYITNARVYTTNSDLWQSGSTQFTLDLAMETLSLASGKLTQACEELSALVTTARSKVSYNESEDDVSSTGSGVSEFGEDDEAYTASALLEKYLSSLYLRANCLAAYADVIAHNRTVVIDYQLGFRFEEASKIDERVTTDDIFFTSTTILSKTSSPAEFYWEAKRMYHFLLQHSKGGLNFSRCRIHHNLAMAQFKLATHLPRGCDAEKKLLESALQNLDACEQSQDQVVEAAILKEKRSYIRAILATRRKFFLAENQSSVPAEGETQQEQEEVVAPFYRFVVAAAFGEFDVDKTGVLLQPQLTLLSKACGHSTVSADLLQWLLDNFDRQDDGLTERGVMQYFCWLAEAGNMLLHRL</sequence>
<proteinExistence type="predicted"/>
<feature type="compositionally biased region" description="Low complexity" evidence="1">
    <location>
        <begin position="519"/>
        <end position="532"/>
    </location>
</feature>
<evidence type="ECO:0000256" key="1">
    <source>
        <dbReference type="SAM" id="MobiDB-lite"/>
    </source>
</evidence>
<feature type="region of interest" description="Disordered" evidence="1">
    <location>
        <begin position="518"/>
        <end position="538"/>
    </location>
</feature>
<feature type="compositionally biased region" description="Polar residues" evidence="1">
    <location>
        <begin position="483"/>
        <end position="493"/>
    </location>
</feature>
<keyword evidence="3" id="KW-1185">Reference proteome</keyword>
<dbReference type="AlphaFoldDB" id="A0A9W6U537"/>
<gene>
    <name evidence="2" type="ORF">Plil01_001231200</name>
</gene>
<dbReference type="EMBL" id="BSXW01000754">
    <property type="protein sequence ID" value="GMF29083.1"/>
    <property type="molecule type" value="Genomic_DNA"/>
</dbReference>
<feature type="region of interest" description="Disordered" evidence="1">
    <location>
        <begin position="467"/>
        <end position="499"/>
    </location>
</feature>
<dbReference type="OrthoDB" id="6019893at2759"/>
<evidence type="ECO:0000313" key="2">
    <source>
        <dbReference type="EMBL" id="GMF29083.1"/>
    </source>
</evidence>
<name>A0A9W6U537_9STRA</name>
<protein>
    <submittedName>
        <fullName evidence="2">Unnamed protein product</fullName>
    </submittedName>
</protein>
<comment type="caution">
    <text evidence="2">The sequence shown here is derived from an EMBL/GenBank/DDBJ whole genome shotgun (WGS) entry which is preliminary data.</text>
</comment>
<dbReference type="Proteomes" id="UP001165083">
    <property type="component" value="Unassembled WGS sequence"/>
</dbReference>
<accession>A0A9W6U537</accession>
<evidence type="ECO:0000313" key="3">
    <source>
        <dbReference type="Proteomes" id="UP001165083"/>
    </source>
</evidence>